<evidence type="ECO:0000256" key="14">
    <source>
        <dbReference type="SAM" id="Phobius"/>
    </source>
</evidence>
<evidence type="ECO:0000256" key="5">
    <source>
        <dbReference type="ARBA" id="ARBA00022723"/>
    </source>
</evidence>
<dbReference type="GO" id="GO:0006633">
    <property type="term" value="P:fatty acid biosynthetic process"/>
    <property type="evidence" value="ECO:0007669"/>
    <property type="project" value="UniProtKB-KW"/>
</dbReference>
<keyword evidence="9 14" id="KW-1133">Transmembrane helix</keyword>
<protein>
    <submittedName>
        <fullName evidence="16">Fatty acid hydroxylase superfamily protein</fullName>
    </submittedName>
</protein>
<evidence type="ECO:0000313" key="16">
    <source>
        <dbReference type="EMBL" id="CUT04738.1"/>
    </source>
</evidence>
<proteinExistence type="predicted"/>
<gene>
    <name evidence="16" type="ORF">JGI23_01792</name>
</gene>
<keyword evidence="4 14" id="KW-0812">Transmembrane</keyword>
<feature type="domain" description="Fatty acid hydroxylase" evidence="15">
    <location>
        <begin position="72"/>
        <end position="209"/>
    </location>
</feature>
<dbReference type="PANTHER" id="PTHR12863">
    <property type="entry name" value="FATTY ACID HYDROXYLASE"/>
    <property type="match status" value="1"/>
</dbReference>
<evidence type="ECO:0000256" key="7">
    <source>
        <dbReference type="ARBA" id="ARBA00022832"/>
    </source>
</evidence>
<keyword evidence="11" id="KW-0443">Lipid metabolism</keyword>
<dbReference type="Proteomes" id="UP000199197">
    <property type="component" value="Unassembled WGS sequence"/>
</dbReference>
<dbReference type="Pfam" id="PF04116">
    <property type="entry name" value="FA_hydroxylase"/>
    <property type="match status" value="1"/>
</dbReference>
<dbReference type="EMBL" id="CZVW01000027">
    <property type="protein sequence ID" value="CUT04738.1"/>
    <property type="molecule type" value="Genomic_DNA"/>
</dbReference>
<keyword evidence="7" id="KW-0276">Fatty acid metabolism</keyword>
<keyword evidence="8" id="KW-0862">Zinc</keyword>
<evidence type="ECO:0000256" key="6">
    <source>
        <dbReference type="ARBA" id="ARBA00022824"/>
    </source>
</evidence>
<evidence type="ECO:0000256" key="13">
    <source>
        <dbReference type="ARBA" id="ARBA00023160"/>
    </source>
</evidence>
<keyword evidence="13" id="KW-0275">Fatty acid biosynthesis</keyword>
<organism evidence="16 17">
    <name type="scientific">Candidatus Chryseopegocella kryptomonas</name>
    <dbReference type="NCBI Taxonomy" id="1633643"/>
    <lineage>
        <taxon>Bacteria</taxon>
        <taxon>Pseudomonadati</taxon>
        <taxon>Candidatus Kryptoniota</taxon>
        <taxon>Candidatus Chryseopegocella</taxon>
    </lineage>
</organism>
<evidence type="ECO:0000256" key="12">
    <source>
        <dbReference type="ARBA" id="ARBA00023136"/>
    </source>
</evidence>
<evidence type="ECO:0000256" key="8">
    <source>
        <dbReference type="ARBA" id="ARBA00022833"/>
    </source>
</evidence>
<dbReference type="AlphaFoldDB" id="A0A0P1P1W0"/>
<feature type="transmembrane region" description="Helical" evidence="14">
    <location>
        <begin position="64"/>
        <end position="85"/>
    </location>
</feature>
<accession>A0A0P1P1W0</accession>
<keyword evidence="10" id="KW-0560">Oxidoreductase</keyword>
<evidence type="ECO:0000256" key="2">
    <source>
        <dbReference type="ARBA" id="ARBA00004477"/>
    </source>
</evidence>
<evidence type="ECO:0000256" key="10">
    <source>
        <dbReference type="ARBA" id="ARBA00023002"/>
    </source>
</evidence>
<evidence type="ECO:0000313" key="17">
    <source>
        <dbReference type="Proteomes" id="UP000199197"/>
    </source>
</evidence>
<dbReference type="InterPro" id="IPR014430">
    <property type="entry name" value="Scs7"/>
</dbReference>
<comment type="cofactor">
    <cofactor evidence="1">
        <name>Zn(2+)</name>
        <dbReference type="ChEBI" id="CHEBI:29105"/>
    </cofactor>
</comment>
<comment type="subcellular location">
    <subcellularLocation>
        <location evidence="2">Endoplasmic reticulum membrane</location>
        <topology evidence="2">Multi-pass membrane protein</topology>
    </subcellularLocation>
</comment>
<reference evidence="17" key="1">
    <citation type="submission" date="2015-11" db="EMBL/GenBank/DDBJ databases">
        <authorList>
            <person name="Varghese N."/>
        </authorList>
    </citation>
    <scope>NUCLEOTIDE SEQUENCE [LARGE SCALE GENOMIC DNA]</scope>
    <source>
        <strain evidence="17">JGI-23</strain>
    </source>
</reference>
<dbReference type="GO" id="GO:0080132">
    <property type="term" value="F:fatty acid 2-hydroxylase activity"/>
    <property type="evidence" value="ECO:0007669"/>
    <property type="project" value="InterPro"/>
</dbReference>
<dbReference type="InterPro" id="IPR006694">
    <property type="entry name" value="Fatty_acid_hydroxylase"/>
</dbReference>
<evidence type="ECO:0000259" key="15">
    <source>
        <dbReference type="Pfam" id="PF04116"/>
    </source>
</evidence>
<evidence type="ECO:0000256" key="11">
    <source>
        <dbReference type="ARBA" id="ARBA00023098"/>
    </source>
</evidence>
<keyword evidence="17" id="KW-1185">Reference proteome</keyword>
<keyword evidence="3" id="KW-0444">Lipid biosynthesis</keyword>
<keyword evidence="12 14" id="KW-0472">Membrane</keyword>
<evidence type="ECO:0000256" key="3">
    <source>
        <dbReference type="ARBA" id="ARBA00022516"/>
    </source>
</evidence>
<evidence type="ECO:0000256" key="4">
    <source>
        <dbReference type="ARBA" id="ARBA00022692"/>
    </source>
</evidence>
<evidence type="ECO:0000256" key="1">
    <source>
        <dbReference type="ARBA" id="ARBA00001947"/>
    </source>
</evidence>
<evidence type="ECO:0000256" key="9">
    <source>
        <dbReference type="ARBA" id="ARBA00022989"/>
    </source>
</evidence>
<sequence length="211" mass="24865">MSEYIGKSTMIPDYLYPRKGSAVIFKNRFLESLTKTHPIAPLVVYLPIVTYFVYHSAYKLDLKTYNIALLFIAGAFSWTLAEYLLHRFVFHFEPKSSIGYKIQFMIHGVHHQYPQDPKRLVMPPAVSLIIAILFWYVFKFSLGIYAFAFFPGFVVGYIIYDMTHYAIHHFKPPKNKLRYLWRHHLQHHYKDPNKAFGVSSPLWDYVFGTTI</sequence>
<name>A0A0P1P1W0_9BACT</name>
<feature type="transmembrane region" description="Helical" evidence="14">
    <location>
        <begin position="120"/>
        <end position="138"/>
    </location>
</feature>
<feature type="transmembrane region" description="Helical" evidence="14">
    <location>
        <begin position="144"/>
        <end position="167"/>
    </location>
</feature>
<keyword evidence="6" id="KW-0256">Endoplasmic reticulum</keyword>
<feature type="transmembrane region" description="Helical" evidence="14">
    <location>
        <begin position="39"/>
        <end position="58"/>
    </location>
</feature>
<dbReference type="GO" id="GO:0016020">
    <property type="term" value="C:membrane"/>
    <property type="evidence" value="ECO:0007669"/>
    <property type="project" value="InterPro"/>
</dbReference>
<dbReference type="GO" id="GO:0005506">
    <property type="term" value="F:iron ion binding"/>
    <property type="evidence" value="ECO:0007669"/>
    <property type="project" value="InterPro"/>
</dbReference>
<dbReference type="PANTHER" id="PTHR12863:SF1">
    <property type="entry name" value="FATTY ACID 2-HYDROXYLASE"/>
    <property type="match status" value="1"/>
</dbReference>
<keyword evidence="5" id="KW-0479">Metal-binding</keyword>
<dbReference type="RefSeq" id="WP_234697289.1">
    <property type="nucleotide sequence ID" value="NZ_CZVW01000027.1"/>
</dbReference>